<gene>
    <name evidence="3" type="primary">fliKI</name>
    <name evidence="2" type="ORF">AAX28_00438</name>
    <name evidence="3" type="ORF">APORC_0895</name>
</gene>
<dbReference type="Proteomes" id="UP000322644">
    <property type="component" value="Chromosome"/>
</dbReference>
<dbReference type="AlphaFoldDB" id="A0A1C0AZ35"/>
<evidence type="ECO:0000313" key="5">
    <source>
        <dbReference type="Proteomes" id="UP000322644"/>
    </source>
</evidence>
<dbReference type="KEGG" id="apoc:APORC_0895"/>
<evidence type="ECO:0000313" key="2">
    <source>
        <dbReference type="EMBL" id="OCL92898.1"/>
    </source>
</evidence>
<feature type="domain" description="Flagellar hook-length control protein-like C-terminal" evidence="1">
    <location>
        <begin position="217"/>
        <end position="288"/>
    </location>
</feature>
<dbReference type="Proteomes" id="UP000093159">
    <property type="component" value="Unassembled WGS sequence"/>
</dbReference>
<accession>A0A1C0AZ35</accession>
<keyword evidence="3" id="KW-0966">Cell projection</keyword>
<dbReference type="EMBL" id="CP036246">
    <property type="protein sequence ID" value="QEP40497.1"/>
    <property type="molecule type" value="Genomic_DNA"/>
</dbReference>
<evidence type="ECO:0000259" key="1">
    <source>
        <dbReference type="Pfam" id="PF02120"/>
    </source>
</evidence>
<keyword evidence="3" id="KW-0282">Flagellum</keyword>
<dbReference type="RefSeq" id="WP_066172719.1">
    <property type="nucleotide sequence ID" value="NZ_CP036246.2"/>
</dbReference>
<sequence length="319" mass="36552">MLVSNQSTLNILLANNNSQLKELLTQTNINNISNMIDLDSENISSLKDISNLIKELISSLKDGSKSNINLENLFKNSEIFKNLGTLGSNLSQLLKMLDENENLSSLKTAFEPFLKTLKDGSSLNIKDLMSNSGIFLENKLLNSSKFNLDFDLKTNLLKLQEFFINKSDTNSNENLKVINNLLTQIELSQIASIALNSNFVVIPFLWDLLEDGFIQMKQKEEDKFFCQINLNLKEFGKLELMLFLYEKDKIDITIYAMNKDSKELIKDNINKLRKAFKSIDLVPINIKILDLKKDNDTIFKNFENIESEFNLSNKIDIRV</sequence>
<dbReference type="Pfam" id="PF02120">
    <property type="entry name" value="Flg_hook"/>
    <property type="match status" value="1"/>
</dbReference>
<reference evidence="2 4" key="1">
    <citation type="submission" date="2015-05" db="EMBL/GenBank/DDBJ databases">
        <authorList>
            <person name="Rovetto F."/>
            <person name="Cocolin L."/>
            <person name="Illeghems K."/>
            <person name="Van Nieuwerburgh F."/>
            <person name="Houf K."/>
        </authorList>
    </citation>
    <scope>NUCLEOTIDE SEQUENCE [LARGE SCALE GENOMIC DNA]</scope>
    <source>
        <strain evidence="2 4">117434</strain>
    </source>
</reference>
<evidence type="ECO:0000313" key="4">
    <source>
        <dbReference type="Proteomes" id="UP000093159"/>
    </source>
</evidence>
<proteinExistence type="predicted"/>
<keyword evidence="4" id="KW-1185">Reference proteome</keyword>
<dbReference type="EMBL" id="LDIR01000001">
    <property type="protein sequence ID" value="OCL92898.1"/>
    <property type="molecule type" value="Genomic_DNA"/>
</dbReference>
<reference evidence="3 5" key="2">
    <citation type="submission" date="2019-09" db="EMBL/GenBank/DDBJ databases">
        <title>Complete genome sequencing of four Arcobacter species reveals a diverse suite of mobile elements.</title>
        <authorList>
            <person name="Miller W.G."/>
            <person name="Yee E."/>
            <person name="Bono J.L."/>
        </authorList>
    </citation>
    <scope>NUCLEOTIDE SEQUENCE [LARGE SCALE GENOMIC DNA]</scope>
    <source>
        <strain evidence="3 5">CCUG 56899</strain>
    </source>
</reference>
<name>A0A1C0AZ35_9BACT</name>
<dbReference type="InterPro" id="IPR021136">
    <property type="entry name" value="Flagellar_hook_control-like_C"/>
</dbReference>
<protein>
    <submittedName>
        <fullName evidence="3">Flagellar hook-length control protein FliK</fullName>
    </submittedName>
</protein>
<evidence type="ECO:0000313" key="3">
    <source>
        <dbReference type="EMBL" id="QEP40497.1"/>
    </source>
</evidence>
<organism evidence="3 5">
    <name type="scientific">Arcobacter porcinus</name>
    <dbReference type="NCBI Taxonomy" id="1935204"/>
    <lineage>
        <taxon>Bacteria</taxon>
        <taxon>Pseudomonadati</taxon>
        <taxon>Campylobacterota</taxon>
        <taxon>Epsilonproteobacteria</taxon>
        <taxon>Campylobacterales</taxon>
        <taxon>Arcobacteraceae</taxon>
        <taxon>Arcobacter</taxon>
    </lineage>
</organism>
<keyword evidence="3" id="KW-0969">Cilium</keyword>
<dbReference type="OrthoDB" id="5337397at2"/>
<reference evidence="3 5" key="3">
    <citation type="submission" date="2019-09" db="EMBL/GenBank/DDBJ databases">
        <title>Taxonomic note: a critical rebuttal of the proposed division of the genus Arcobacter into six genera, emended descriptions of Arcobacter anaerophilus and the genus Arcobacter, and an assessment of genus-level boundaries for Epsilonproteobacteria using in silico genomic comparator tools.</title>
        <authorList>
            <person name="On S.L.W."/>
            <person name="Miller W.G."/>
            <person name="Biggs P."/>
            <person name="Cornelius A."/>
            <person name="Vandamme P."/>
        </authorList>
    </citation>
    <scope>NUCLEOTIDE SEQUENCE [LARGE SCALE GENOMIC DNA]</scope>
    <source>
        <strain evidence="3 5">CCUG 56899</strain>
    </source>
</reference>